<dbReference type="CDD" id="cd07067">
    <property type="entry name" value="HP_PGM_like"/>
    <property type="match status" value="1"/>
</dbReference>
<feature type="active site" description="Proton donor/acceptor" evidence="2">
    <location>
        <position position="100"/>
    </location>
</feature>
<organism evidence="4 5">
    <name type="scientific">Mycena pura</name>
    <dbReference type="NCBI Taxonomy" id="153505"/>
    <lineage>
        <taxon>Eukaryota</taxon>
        <taxon>Fungi</taxon>
        <taxon>Dikarya</taxon>
        <taxon>Basidiomycota</taxon>
        <taxon>Agaricomycotina</taxon>
        <taxon>Agaricomycetes</taxon>
        <taxon>Agaricomycetidae</taxon>
        <taxon>Agaricales</taxon>
        <taxon>Marasmiineae</taxon>
        <taxon>Mycenaceae</taxon>
        <taxon>Mycena</taxon>
    </lineage>
</organism>
<dbReference type="InterPro" id="IPR051695">
    <property type="entry name" value="Phosphoglycerate_Mutase"/>
</dbReference>
<proteinExistence type="predicted"/>
<evidence type="ECO:0000256" key="2">
    <source>
        <dbReference type="PIRSR" id="PIRSR613078-1"/>
    </source>
</evidence>
<keyword evidence="1" id="KW-0378">Hydrolase</keyword>
<evidence type="ECO:0000256" key="1">
    <source>
        <dbReference type="ARBA" id="ARBA00022801"/>
    </source>
</evidence>
<dbReference type="PANTHER" id="PTHR46517">
    <property type="entry name" value="FRUCTOSE-2,6-BISPHOSPHATASE TIGAR"/>
    <property type="match status" value="1"/>
</dbReference>
<feature type="binding site" evidence="3">
    <location>
        <position position="74"/>
    </location>
    <ligand>
        <name>substrate</name>
    </ligand>
</feature>
<name>A0AAD6VHA2_9AGAR</name>
<sequence length="298" mass="33493">MSECAETKPKQTEISRMSRDLATFTFVRHGESTDNLRSVWAGWADSTLTNHAQAVAAALSATQFTAILSSPLKRAYMTAQEVHKQQVGSPPLSTSPMLRERHFGVAEGKPSTSKTDPNISLAEHYKRGVYPALPSRKQKFPEGESLDEVQDRARQVWADVLLHYVRQAASDEYHGQVHVVVVSHGIFIKEALRALVKYDSTVDTTLCDSQWLRNTGWARVVIGIKGDEPISSQDSLPPLRVQLTHFNQCDHLTSVKRQRGGIGRESYDARQKDIRRFFDEGRKAKSFRETQSEGKSKQ</sequence>
<keyword evidence="5" id="KW-1185">Reference proteome</keyword>
<dbReference type="SUPFAM" id="SSF53254">
    <property type="entry name" value="Phosphoglycerate mutase-like"/>
    <property type="match status" value="1"/>
</dbReference>
<comment type="caution">
    <text evidence="4">The sequence shown here is derived from an EMBL/GenBank/DDBJ whole genome shotgun (WGS) entry which is preliminary data.</text>
</comment>
<dbReference type="EMBL" id="JARJCW010000024">
    <property type="protein sequence ID" value="KAJ7212064.1"/>
    <property type="molecule type" value="Genomic_DNA"/>
</dbReference>
<accession>A0AAD6VHA2</accession>
<dbReference type="GO" id="GO:0043456">
    <property type="term" value="P:regulation of pentose-phosphate shunt"/>
    <property type="evidence" value="ECO:0007669"/>
    <property type="project" value="TreeGrafter"/>
</dbReference>
<dbReference type="AlphaFoldDB" id="A0AAD6VHA2"/>
<gene>
    <name evidence="4" type="ORF">GGX14DRAFT_447243</name>
</gene>
<dbReference type="Gene3D" id="3.40.50.1240">
    <property type="entry name" value="Phosphoglycerate mutase-like"/>
    <property type="match status" value="1"/>
</dbReference>
<feature type="active site" description="Tele-phosphohistidine intermediate" evidence="2">
    <location>
        <position position="29"/>
    </location>
</feature>
<dbReference type="GO" id="GO:0005829">
    <property type="term" value="C:cytosol"/>
    <property type="evidence" value="ECO:0007669"/>
    <property type="project" value="TreeGrafter"/>
</dbReference>
<dbReference type="Pfam" id="PF00300">
    <property type="entry name" value="His_Phos_1"/>
    <property type="match status" value="1"/>
</dbReference>
<dbReference type="InterPro" id="IPR013078">
    <property type="entry name" value="His_Pase_superF_clade-1"/>
</dbReference>
<evidence type="ECO:0000313" key="4">
    <source>
        <dbReference type="EMBL" id="KAJ7212064.1"/>
    </source>
</evidence>
<dbReference type="Proteomes" id="UP001219525">
    <property type="component" value="Unassembled WGS sequence"/>
</dbReference>
<protein>
    <submittedName>
        <fullName evidence="4">Phosphoglycerate mutase-like protein</fullName>
    </submittedName>
</protein>
<evidence type="ECO:0000313" key="5">
    <source>
        <dbReference type="Proteomes" id="UP001219525"/>
    </source>
</evidence>
<reference evidence="4" key="1">
    <citation type="submission" date="2023-03" db="EMBL/GenBank/DDBJ databases">
        <title>Massive genome expansion in bonnet fungi (Mycena s.s.) driven by repeated elements and novel gene families across ecological guilds.</title>
        <authorList>
            <consortium name="Lawrence Berkeley National Laboratory"/>
            <person name="Harder C.B."/>
            <person name="Miyauchi S."/>
            <person name="Viragh M."/>
            <person name="Kuo A."/>
            <person name="Thoen E."/>
            <person name="Andreopoulos B."/>
            <person name="Lu D."/>
            <person name="Skrede I."/>
            <person name="Drula E."/>
            <person name="Henrissat B."/>
            <person name="Morin E."/>
            <person name="Kohler A."/>
            <person name="Barry K."/>
            <person name="LaButti K."/>
            <person name="Morin E."/>
            <person name="Salamov A."/>
            <person name="Lipzen A."/>
            <person name="Mereny Z."/>
            <person name="Hegedus B."/>
            <person name="Baldrian P."/>
            <person name="Stursova M."/>
            <person name="Weitz H."/>
            <person name="Taylor A."/>
            <person name="Grigoriev I.V."/>
            <person name="Nagy L.G."/>
            <person name="Martin F."/>
            <person name="Kauserud H."/>
        </authorList>
    </citation>
    <scope>NUCLEOTIDE SEQUENCE</scope>
    <source>
        <strain evidence="4">9144</strain>
    </source>
</reference>
<dbReference type="PANTHER" id="PTHR46517:SF1">
    <property type="entry name" value="FRUCTOSE-2,6-BISPHOSPHATASE TIGAR"/>
    <property type="match status" value="1"/>
</dbReference>
<dbReference type="GO" id="GO:0045820">
    <property type="term" value="P:negative regulation of glycolytic process"/>
    <property type="evidence" value="ECO:0007669"/>
    <property type="project" value="TreeGrafter"/>
</dbReference>
<dbReference type="InterPro" id="IPR029033">
    <property type="entry name" value="His_PPase_superfam"/>
</dbReference>
<feature type="binding site" evidence="3">
    <location>
        <begin position="28"/>
        <end position="35"/>
    </location>
    <ligand>
        <name>substrate</name>
    </ligand>
</feature>
<dbReference type="GO" id="GO:0004331">
    <property type="term" value="F:fructose-2,6-bisphosphate 2-phosphatase activity"/>
    <property type="evidence" value="ECO:0007669"/>
    <property type="project" value="TreeGrafter"/>
</dbReference>
<dbReference type="SMART" id="SM00855">
    <property type="entry name" value="PGAM"/>
    <property type="match status" value="1"/>
</dbReference>
<evidence type="ECO:0000256" key="3">
    <source>
        <dbReference type="PIRSR" id="PIRSR613078-2"/>
    </source>
</evidence>